<accession>A0A1I4FKW5</accession>
<keyword evidence="2" id="KW-1185">Reference proteome</keyword>
<name>A0A1I4FKW5_9RHOB</name>
<protein>
    <submittedName>
        <fullName evidence="1">Uncharacterized protein</fullName>
    </submittedName>
</protein>
<evidence type="ECO:0000313" key="2">
    <source>
        <dbReference type="Proteomes" id="UP000199550"/>
    </source>
</evidence>
<sequence length="140" mass="14759">MATLALTAVAQDTPEREIEVLKAIQEARYAGGKDVTSPDVVAALPHARVIAASDTIAAINGNVAKKIETWSPQLGDNGPKSVDEVVIPTAFDGPSLTVDGRTIKIVVAEDMINRRYLWVPDLQAVIGGALIFLGHSCVDG</sequence>
<dbReference type="STRING" id="195913.SAMN04488004_109144"/>
<dbReference type="Proteomes" id="UP000199550">
    <property type="component" value="Unassembled WGS sequence"/>
</dbReference>
<proteinExistence type="predicted"/>
<reference evidence="2" key="1">
    <citation type="submission" date="2016-10" db="EMBL/GenBank/DDBJ databases">
        <authorList>
            <person name="Varghese N."/>
            <person name="Submissions S."/>
        </authorList>
    </citation>
    <scope>NUCLEOTIDE SEQUENCE [LARGE SCALE GENOMIC DNA]</scope>
    <source>
        <strain evidence="2">DSM 16199</strain>
    </source>
</reference>
<dbReference type="AlphaFoldDB" id="A0A1I4FKW5"/>
<dbReference type="EMBL" id="FOTF01000009">
    <property type="protein sequence ID" value="SFL18093.1"/>
    <property type="molecule type" value="Genomic_DNA"/>
</dbReference>
<gene>
    <name evidence="1" type="ORF">SAMN04488004_109144</name>
</gene>
<evidence type="ECO:0000313" key="1">
    <source>
        <dbReference type="EMBL" id="SFL18093.1"/>
    </source>
</evidence>
<dbReference type="RefSeq" id="WP_175499278.1">
    <property type="nucleotide sequence ID" value="NZ_FOTF01000009.1"/>
</dbReference>
<organism evidence="1 2">
    <name type="scientific">Loktanella salsilacus</name>
    <dbReference type="NCBI Taxonomy" id="195913"/>
    <lineage>
        <taxon>Bacteria</taxon>
        <taxon>Pseudomonadati</taxon>
        <taxon>Pseudomonadota</taxon>
        <taxon>Alphaproteobacteria</taxon>
        <taxon>Rhodobacterales</taxon>
        <taxon>Roseobacteraceae</taxon>
        <taxon>Loktanella</taxon>
    </lineage>
</organism>
<dbReference type="Gene3D" id="1.10.472.60">
    <property type="entry name" value="putative protein disulfide isomerase domain"/>
    <property type="match status" value="1"/>
</dbReference>